<organism evidence="2 3">
    <name type="scientific">Methylomarinovum caldicuralii</name>
    <dbReference type="NCBI Taxonomy" id="438856"/>
    <lineage>
        <taxon>Bacteria</taxon>
        <taxon>Pseudomonadati</taxon>
        <taxon>Pseudomonadota</taxon>
        <taxon>Gammaproteobacteria</taxon>
        <taxon>Methylococcales</taxon>
        <taxon>Methylothermaceae</taxon>
        <taxon>Methylomarinovum</taxon>
    </lineage>
</organism>
<dbReference type="SUPFAM" id="SSF88723">
    <property type="entry name" value="PIN domain-like"/>
    <property type="match status" value="1"/>
</dbReference>
<dbReference type="Gene3D" id="3.40.50.1010">
    <property type="entry name" value="5'-nuclease"/>
    <property type="match status" value="1"/>
</dbReference>
<dbReference type="Pfam" id="PF01850">
    <property type="entry name" value="PIN"/>
    <property type="match status" value="1"/>
</dbReference>
<feature type="domain" description="PIN" evidence="1">
    <location>
        <begin position="5"/>
        <end position="120"/>
    </location>
</feature>
<protein>
    <recommendedName>
        <fullName evidence="1">PIN domain-containing protein</fullName>
    </recommendedName>
</protein>
<keyword evidence="3" id="KW-1185">Reference proteome</keyword>
<name>A0AAU9C702_9GAMM</name>
<evidence type="ECO:0000313" key="3">
    <source>
        <dbReference type="Proteomes" id="UP001321825"/>
    </source>
</evidence>
<dbReference type="AlphaFoldDB" id="A0AAU9C702"/>
<dbReference type="Proteomes" id="UP001321825">
    <property type="component" value="Chromosome"/>
</dbReference>
<proteinExistence type="predicted"/>
<dbReference type="InterPro" id="IPR029060">
    <property type="entry name" value="PIN-like_dom_sf"/>
</dbReference>
<sequence length="129" mass="14642">MASLIYLDTHVVVWLYALGKDAVPPLVMERLLATEEIRISPMVRLELQYLYEIGRVSQPPLPVLDTLTTALDLQFCPAPFAAVIREAESQTWTRDPFDRLIVAQAALFGAMLISKDSTIQDHYPHAFWE</sequence>
<dbReference type="EMBL" id="AP024714">
    <property type="protein sequence ID" value="BCX81156.1"/>
    <property type="molecule type" value="Genomic_DNA"/>
</dbReference>
<dbReference type="KEGG" id="mcau:MIT9_P0734"/>
<accession>A0AAU9C702</accession>
<evidence type="ECO:0000313" key="2">
    <source>
        <dbReference type="EMBL" id="BCX81156.1"/>
    </source>
</evidence>
<reference evidence="3" key="1">
    <citation type="journal article" date="2024" name="Int. J. Syst. Evol. Microbiol.">
        <title>Methylomarinovum tepidoasis sp. nov., a moderately thermophilic methanotroph of the family Methylothermaceae isolated from a deep-sea hydrothermal field.</title>
        <authorList>
            <person name="Hirayama H."/>
            <person name="Takaki Y."/>
            <person name="Abe M."/>
            <person name="Miyazaki M."/>
            <person name="Uematsu K."/>
            <person name="Matsui Y."/>
            <person name="Takai K."/>
        </authorList>
    </citation>
    <scope>NUCLEOTIDE SEQUENCE [LARGE SCALE GENOMIC DNA]</scope>
    <source>
        <strain evidence="3">IT-9</strain>
    </source>
</reference>
<evidence type="ECO:0000259" key="1">
    <source>
        <dbReference type="Pfam" id="PF01850"/>
    </source>
</evidence>
<gene>
    <name evidence="2" type="ORF">MIT9_P0734</name>
</gene>
<dbReference type="InterPro" id="IPR002716">
    <property type="entry name" value="PIN_dom"/>
</dbReference>
<dbReference type="RefSeq" id="WP_317706092.1">
    <property type="nucleotide sequence ID" value="NZ_AP024714.1"/>
</dbReference>